<evidence type="ECO:0000256" key="5">
    <source>
        <dbReference type="ARBA" id="ARBA00023136"/>
    </source>
</evidence>
<evidence type="ECO:0000313" key="10">
    <source>
        <dbReference type="Proteomes" id="UP000050398"/>
    </source>
</evidence>
<dbReference type="eggNOG" id="COG0712">
    <property type="taxonomic scope" value="Bacteria"/>
</dbReference>
<evidence type="ECO:0000256" key="8">
    <source>
        <dbReference type="HAMAP-Rule" id="MF_01416"/>
    </source>
</evidence>
<accession>A0A0P6W2M6</accession>
<dbReference type="GO" id="GO:0005886">
    <property type="term" value="C:plasma membrane"/>
    <property type="evidence" value="ECO:0007669"/>
    <property type="project" value="UniProtKB-SubCell"/>
</dbReference>
<comment type="similarity">
    <text evidence="8">Belongs to the ATPase delta chain family.</text>
</comment>
<protein>
    <recommendedName>
        <fullName evidence="8">ATP synthase subunit delta</fullName>
    </recommendedName>
    <alternativeName>
        <fullName evidence="8">ATP synthase F(1) sector subunit delta</fullName>
    </alternativeName>
    <alternativeName>
        <fullName evidence="8">F-type ATPase subunit delta</fullName>
        <shortName evidence="8">F-ATPase subunit delta</shortName>
    </alternativeName>
</protein>
<proteinExistence type="inferred from homology"/>
<evidence type="ECO:0000313" key="9">
    <source>
        <dbReference type="EMBL" id="KPL59363.1"/>
    </source>
</evidence>
<dbReference type="Proteomes" id="UP000050398">
    <property type="component" value="Unassembled WGS sequence"/>
</dbReference>
<dbReference type="Gene3D" id="1.10.520.20">
    <property type="entry name" value="N-terminal domain of the delta subunit of the F1F0-ATP synthase"/>
    <property type="match status" value="1"/>
</dbReference>
<name>A0A0P6W2M6_9BACI</name>
<dbReference type="Pfam" id="PF00213">
    <property type="entry name" value="OSCP"/>
    <property type="match status" value="1"/>
</dbReference>
<dbReference type="HAMAP" id="MF_01416">
    <property type="entry name" value="ATP_synth_delta_bact"/>
    <property type="match status" value="1"/>
</dbReference>
<reference evidence="9 10" key="1">
    <citation type="submission" date="2015-08" db="EMBL/GenBank/DDBJ databases">
        <title>Draft Genome Sequence of Bacillus vietnamensis UCD-SED5.</title>
        <authorList>
            <person name="Lee R.D."/>
            <person name="Jospin G."/>
            <person name="Lang J.M."/>
            <person name="Coil D.A."/>
            <person name="Eisen J.A."/>
        </authorList>
    </citation>
    <scope>NUCLEOTIDE SEQUENCE [LARGE SCALE GENOMIC DNA]</scope>
    <source>
        <strain evidence="9 10">UCD-SED5</strain>
    </source>
</reference>
<sequence>MSYSTVAKRYALALFEIAQDHNQLEGIEEELRTVRAVFLENTELTVLFENPKLTLDKKKSLIQEAFSTASPYVLNTLMLMTDRHRTGEITGMVEAFVELTNEARGIADATVYSVRPLTEDEQTALSSSFAKKVGKQSLRITNVTDENLLGGIKVQIGTRIYDGSLQGKLTRLERELIR</sequence>
<keyword evidence="3 8" id="KW-0375">Hydrogen ion transport</keyword>
<dbReference type="PATRIC" id="fig|218284.4.peg.4261"/>
<evidence type="ECO:0000256" key="7">
    <source>
        <dbReference type="ARBA" id="ARBA00023310"/>
    </source>
</evidence>
<comment type="caution">
    <text evidence="9">The sequence shown here is derived from an EMBL/GenBank/DDBJ whole genome shotgun (WGS) entry which is preliminary data.</text>
</comment>
<dbReference type="RefSeq" id="WP_060672863.1">
    <property type="nucleotide sequence ID" value="NZ_LIXZ01000008.1"/>
</dbReference>
<dbReference type="PANTHER" id="PTHR11910">
    <property type="entry name" value="ATP SYNTHASE DELTA CHAIN"/>
    <property type="match status" value="1"/>
</dbReference>
<dbReference type="PRINTS" id="PR00125">
    <property type="entry name" value="ATPASEDELTA"/>
</dbReference>
<evidence type="ECO:0000256" key="4">
    <source>
        <dbReference type="ARBA" id="ARBA00023065"/>
    </source>
</evidence>
<evidence type="ECO:0000256" key="3">
    <source>
        <dbReference type="ARBA" id="ARBA00022781"/>
    </source>
</evidence>
<dbReference type="InterPro" id="IPR026015">
    <property type="entry name" value="ATP_synth_OSCP/delta_N_sf"/>
</dbReference>
<comment type="function">
    <text evidence="8">F(1)F(0) ATP synthase produces ATP from ADP in the presence of a proton or sodium gradient. F-type ATPases consist of two structural domains, F(1) containing the extramembraneous catalytic core and F(0) containing the membrane proton channel, linked together by a central stalk and a peripheral stalk. During catalysis, ATP synthesis in the catalytic domain of F(1) is coupled via a rotary mechanism of the central stalk subunits to proton translocation.</text>
</comment>
<evidence type="ECO:0000256" key="2">
    <source>
        <dbReference type="ARBA" id="ARBA00022448"/>
    </source>
</evidence>
<keyword evidence="2 8" id="KW-0813">Transport</keyword>
<keyword evidence="4 8" id="KW-0406">Ion transport</keyword>
<dbReference type="OrthoDB" id="9802471at2"/>
<organism evidence="9 10">
    <name type="scientific">Rossellomorea vietnamensis</name>
    <dbReference type="NCBI Taxonomy" id="218284"/>
    <lineage>
        <taxon>Bacteria</taxon>
        <taxon>Bacillati</taxon>
        <taxon>Bacillota</taxon>
        <taxon>Bacilli</taxon>
        <taxon>Bacillales</taxon>
        <taxon>Bacillaceae</taxon>
        <taxon>Rossellomorea</taxon>
    </lineage>
</organism>
<comment type="function">
    <text evidence="8">This protein is part of the stalk that links CF(0) to CF(1). It either transmits conformational changes from CF(0) to CF(1) or is implicated in proton conduction.</text>
</comment>
<gene>
    <name evidence="8" type="primary">atpH</name>
    <name evidence="9" type="ORF">AM506_12705</name>
</gene>
<dbReference type="PROSITE" id="PS00389">
    <property type="entry name" value="ATPASE_DELTA"/>
    <property type="match status" value="1"/>
</dbReference>
<dbReference type="InterPro" id="IPR020781">
    <property type="entry name" value="ATPase_OSCP/d_CS"/>
</dbReference>
<comment type="subcellular location">
    <subcellularLocation>
        <location evidence="8">Cell membrane</location>
        <topology evidence="8">Peripheral membrane protein</topology>
    </subcellularLocation>
    <subcellularLocation>
        <location evidence="1">Membrane</location>
    </subcellularLocation>
</comment>
<keyword evidence="6 8" id="KW-0139">CF(1)</keyword>
<dbReference type="InterPro" id="IPR000711">
    <property type="entry name" value="ATPase_OSCP/dsu"/>
</dbReference>
<dbReference type="GO" id="GO:0046933">
    <property type="term" value="F:proton-transporting ATP synthase activity, rotational mechanism"/>
    <property type="evidence" value="ECO:0007669"/>
    <property type="project" value="UniProtKB-UniRule"/>
</dbReference>
<dbReference type="SUPFAM" id="SSF47928">
    <property type="entry name" value="N-terminal domain of the delta subunit of the F1F0-ATP synthase"/>
    <property type="match status" value="1"/>
</dbReference>
<dbReference type="EMBL" id="LIXZ01000008">
    <property type="protein sequence ID" value="KPL59363.1"/>
    <property type="molecule type" value="Genomic_DNA"/>
</dbReference>
<keyword evidence="8" id="KW-1003">Cell membrane</keyword>
<dbReference type="GO" id="GO:0045259">
    <property type="term" value="C:proton-transporting ATP synthase complex"/>
    <property type="evidence" value="ECO:0007669"/>
    <property type="project" value="UniProtKB-KW"/>
</dbReference>
<evidence type="ECO:0000256" key="1">
    <source>
        <dbReference type="ARBA" id="ARBA00004370"/>
    </source>
</evidence>
<keyword evidence="5 8" id="KW-0472">Membrane</keyword>
<dbReference type="AlphaFoldDB" id="A0A0P6W2M6"/>
<evidence type="ECO:0000256" key="6">
    <source>
        <dbReference type="ARBA" id="ARBA00023196"/>
    </source>
</evidence>
<dbReference type="NCBIfam" id="NF004403">
    <property type="entry name" value="PRK05758.2-4"/>
    <property type="match status" value="1"/>
</dbReference>
<dbReference type="NCBIfam" id="TIGR01145">
    <property type="entry name" value="ATP_synt_delta"/>
    <property type="match status" value="1"/>
</dbReference>
<keyword evidence="7 8" id="KW-0066">ATP synthesis</keyword>